<name>A0A6J8DY60_MYTCO</name>
<dbReference type="OrthoDB" id="6152945at2759"/>
<dbReference type="InterPro" id="IPR013783">
    <property type="entry name" value="Ig-like_fold"/>
</dbReference>
<dbReference type="SUPFAM" id="SSF53098">
    <property type="entry name" value="Ribonuclease H-like"/>
    <property type="match status" value="1"/>
</dbReference>
<dbReference type="Gene3D" id="3.30.420.10">
    <property type="entry name" value="Ribonuclease H-like superfamily/Ribonuclease H"/>
    <property type="match status" value="1"/>
</dbReference>
<organism evidence="2 3">
    <name type="scientific">Mytilus coruscus</name>
    <name type="common">Sea mussel</name>
    <dbReference type="NCBI Taxonomy" id="42192"/>
    <lineage>
        <taxon>Eukaryota</taxon>
        <taxon>Metazoa</taxon>
        <taxon>Spiralia</taxon>
        <taxon>Lophotrochozoa</taxon>
        <taxon>Mollusca</taxon>
        <taxon>Bivalvia</taxon>
        <taxon>Autobranchia</taxon>
        <taxon>Pteriomorphia</taxon>
        <taxon>Mytilida</taxon>
        <taxon>Mytiloidea</taxon>
        <taxon>Mytilidae</taxon>
        <taxon>Mytilinae</taxon>
        <taxon>Mytilus</taxon>
    </lineage>
</organism>
<dbReference type="Proteomes" id="UP000507470">
    <property type="component" value="Unassembled WGS sequence"/>
</dbReference>
<dbReference type="Gene3D" id="1.10.340.70">
    <property type="match status" value="1"/>
</dbReference>
<dbReference type="Pfam" id="PF07686">
    <property type="entry name" value="V-set"/>
    <property type="match status" value="1"/>
</dbReference>
<protein>
    <recommendedName>
        <fullName evidence="1">Integrase catalytic domain-containing protein</fullName>
    </recommendedName>
</protein>
<keyword evidence="3" id="KW-1185">Reference proteome</keyword>
<feature type="domain" description="Integrase catalytic" evidence="1">
    <location>
        <begin position="122"/>
        <end position="221"/>
    </location>
</feature>
<dbReference type="PROSITE" id="PS50994">
    <property type="entry name" value="INTEGRASE"/>
    <property type="match status" value="1"/>
</dbReference>
<dbReference type="InterPro" id="IPR036397">
    <property type="entry name" value="RNaseH_sf"/>
</dbReference>
<dbReference type="InterPro" id="IPR012337">
    <property type="entry name" value="RNaseH-like_sf"/>
</dbReference>
<dbReference type="GO" id="GO:0015074">
    <property type="term" value="P:DNA integration"/>
    <property type="evidence" value="ECO:0007669"/>
    <property type="project" value="InterPro"/>
</dbReference>
<dbReference type="EMBL" id="CACVKT020008097">
    <property type="protein sequence ID" value="CAC5412796.1"/>
    <property type="molecule type" value="Genomic_DNA"/>
</dbReference>
<dbReference type="Gene3D" id="2.60.40.10">
    <property type="entry name" value="Immunoglobulins"/>
    <property type="match status" value="1"/>
</dbReference>
<gene>
    <name evidence="2" type="ORF">MCOR_45771</name>
</gene>
<dbReference type="SMART" id="SM00409">
    <property type="entry name" value="IG"/>
    <property type="match status" value="1"/>
</dbReference>
<dbReference type="InterPro" id="IPR001584">
    <property type="entry name" value="Integrase_cat-core"/>
</dbReference>
<evidence type="ECO:0000313" key="3">
    <source>
        <dbReference type="Proteomes" id="UP000507470"/>
    </source>
</evidence>
<dbReference type="GO" id="GO:0003676">
    <property type="term" value="F:nucleic acid binding"/>
    <property type="evidence" value="ECO:0007669"/>
    <property type="project" value="InterPro"/>
</dbReference>
<evidence type="ECO:0000313" key="2">
    <source>
        <dbReference type="EMBL" id="CAC5412796.1"/>
    </source>
</evidence>
<sequence length="574" mass="66588">MLQEQQKDPEILQIVKKLKSETPKQNVNKKYLLIEEILNYISNSDDLSGTKVIHPGSYKNAVMDSYHDLNGHMGIIKVFNSIKQKYFWPNLYKDLYEYITGCLTCQLRSSKKTKPPLQETDIPPYPFAKIGFDLSGPYPMTLSGNRYISSFICLLSGWVEAFAVPNKESINILHLFLEEIFPRFSCPLAVLTDNRSENALAAIRFNVNESTKFSPYFLLYNRDPVLHIDNILKPRRKYYGEEEHKIALQEQHKSFVLVHKHLKRAKKRQAKYANKNAKEVKLEVGDPVYLKHHRRHKKHGSTTKAHAEHLRPAVNIDEWEIPKDNNKRVLRATQYVVSPDQSENSSENDSDNVPLIQIAKRFRRERQYSSSESDIPKMKLSNKFNQKQLSLNIENEYDSDLNSKLFNQTTDIDYNAGNDNYDKSTDNDMLFGVFKSIDHFNYLVSCNAWRLAQDNETKGRLKHECVAKDSSAKETKYVRPGEMIELKCPYRKTANDTPHWLFEFGDKVVTVTDNSEINPTLQNLSFTIVQNKLNETFDLSITNITCQHEGTYKCITTDHDKIVEETFLVYLKSM</sequence>
<evidence type="ECO:0000259" key="1">
    <source>
        <dbReference type="PROSITE" id="PS50994"/>
    </source>
</evidence>
<dbReference type="PANTHER" id="PTHR37984:SF15">
    <property type="entry name" value="INTEGRASE CATALYTIC DOMAIN-CONTAINING PROTEIN"/>
    <property type="match status" value="1"/>
</dbReference>
<dbReference type="Pfam" id="PF17921">
    <property type="entry name" value="Integrase_H2C2"/>
    <property type="match status" value="1"/>
</dbReference>
<dbReference type="InterPro" id="IPR036179">
    <property type="entry name" value="Ig-like_dom_sf"/>
</dbReference>
<dbReference type="InterPro" id="IPR041588">
    <property type="entry name" value="Integrase_H2C2"/>
</dbReference>
<dbReference type="InterPro" id="IPR013106">
    <property type="entry name" value="Ig_V-set"/>
</dbReference>
<accession>A0A6J8DY60</accession>
<dbReference type="InterPro" id="IPR050951">
    <property type="entry name" value="Retrovirus_Pol_polyprotein"/>
</dbReference>
<dbReference type="InterPro" id="IPR003599">
    <property type="entry name" value="Ig_sub"/>
</dbReference>
<proteinExistence type="predicted"/>
<dbReference type="AlphaFoldDB" id="A0A6J8DY60"/>
<dbReference type="SUPFAM" id="SSF48726">
    <property type="entry name" value="Immunoglobulin"/>
    <property type="match status" value="1"/>
</dbReference>
<dbReference type="PANTHER" id="PTHR37984">
    <property type="entry name" value="PROTEIN CBG26694"/>
    <property type="match status" value="1"/>
</dbReference>
<reference evidence="2 3" key="1">
    <citation type="submission" date="2020-06" db="EMBL/GenBank/DDBJ databases">
        <authorList>
            <person name="Li R."/>
            <person name="Bekaert M."/>
        </authorList>
    </citation>
    <scope>NUCLEOTIDE SEQUENCE [LARGE SCALE GENOMIC DNA]</scope>
    <source>
        <strain evidence="3">wild</strain>
    </source>
</reference>